<dbReference type="KEGG" id="vbo:CKY39_07910"/>
<protein>
    <submittedName>
        <fullName evidence="1">Uncharacterized protein</fullName>
    </submittedName>
</protein>
<organism evidence="1 2">
    <name type="scientific">Variovorax boronicumulans</name>
    <dbReference type="NCBI Taxonomy" id="436515"/>
    <lineage>
        <taxon>Bacteria</taxon>
        <taxon>Pseudomonadati</taxon>
        <taxon>Pseudomonadota</taxon>
        <taxon>Betaproteobacteria</taxon>
        <taxon>Burkholderiales</taxon>
        <taxon>Comamonadaceae</taxon>
        <taxon>Variovorax</taxon>
    </lineage>
</organism>
<name>A0A250DGP1_9BURK</name>
<dbReference type="AlphaFoldDB" id="A0A250DGP1"/>
<sequence>MLYQDEANNKRLLAQKLGETSFYSALGGVIAGIAKSPEGALIGGVGSGAAGILSDRYKLTVQAANYDLAAEAMRCMDRETNPFSEAGISGLSFISGTQSVSADLEIRDIAAKNFLIVQDRLQKLQANFVLGTPDFSKLRELAKTQPERVDRTAKTMTLSAPDALSPTTRTRDPALAAATDAKQKAYDDEKKLVDEENAKGSQLKVKAEDYRSRMAACTAPISG</sequence>
<proteinExistence type="predicted"/>
<gene>
    <name evidence="1" type="ORF">CKY39_07910</name>
</gene>
<accession>A0A250DGP1</accession>
<evidence type="ECO:0000313" key="2">
    <source>
        <dbReference type="Proteomes" id="UP000217154"/>
    </source>
</evidence>
<dbReference type="Proteomes" id="UP000217154">
    <property type="component" value="Chromosome"/>
</dbReference>
<evidence type="ECO:0000313" key="1">
    <source>
        <dbReference type="EMBL" id="ATA53143.1"/>
    </source>
</evidence>
<reference evidence="1 2" key="1">
    <citation type="submission" date="2017-09" db="EMBL/GenBank/DDBJ databases">
        <title>The diverse metabolic capabilities of V. boronicumulans make it an excellent choice for continued studies on novel biodegradation.</title>
        <authorList>
            <person name="Sun S."/>
        </authorList>
    </citation>
    <scope>NUCLEOTIDE SEQUENCE [LARGE SCALE GENOMIC DNA]</scope>
    <source>
        <strain evidence="1 2">J1</strain>
    </source>
</reference>
<dbReference type="EMBL" id="CP023284">
    <property type="protein sequence ID" value="ATA53143.1"/>
    <property type="molecule type" value="Genomic_DNA"/>
</dbReference>